<accession>A0A4Q7U139</accession>
<organism evidence="3 4">
    <name type="scientific">Leucobacter luti</name>
    <dbReference type="NCBI Taxonomy" id="340320"/>
    <lineage>
        <taxon>Bacteria</taxon>
        <taxon>Bacillati</taxon>
        <taxon>Actinomycetota</taxon>
        <taxon>Actinomycetes</taxon>
        <taxon>Micrococcales</taxon>
        <taxon>Microbacteriaceae</taxon>
        <taxon>Leucobacter</taxon>
    </lineage>
</organism>
<keyword evidence="4" id="KW-1185">Reference proteome</keyword>
<feature type="region of interest" description="Disordered" evidence="1">
    <location>
        <begin position="346"/>
        <end position="405"/>
    </location>
</feature>
<evidence type="ECO:0000256" key="1">
    <source>
        <dbReference type="SAM" id="MobiDB-lite"/>
    </source>
</evidence>
<dbReference type="Proteomes" id="UP000291832">
    <property type="component" value="Unassembled WGS sequence"/>
</dbReference>
<reference evidence="3 4" key="1">
    <citation type="journal article" date="2015" name="Stand. Genomic Sci.">
        <title>Genomic Encyclopedia of Bacterial and Archaeal Type Strains, Phase III: the genomes of soil and plant-associated and newly described type strains.</title>
        <authorList>
            <person name="Whitman W.B."/>
            <person name="Woyke T."/>
            <person name="Klenk H.P."/>
            <person name="Zhou Y."/>
            <person name="Lilburn T.G."/>
            <person name="Beck B.J."/>
            <person name="De Vos P."/>
            <person name="Vandamme P."/>
            <person name="Eisen J.A."/>
            <person name="Garrity G."/>
            <person name="Hugenholtz P."/>
            <person name="Kyrpides N.C."/>
        </authorList>
    </citation>
    <scope>NUCLEOTIDE SEQUENCE [LARGE SCALE GENOMIC DNA]</scope>
    <source>
        <strain evidence="3 4">RF6</strain>
    </source>
</reference>
<protein>
    <submittedName>
        <fullName evidence="3">Uncharacterized protein DUF4353</fullName>
    </submittedName>
</protein>
<evidence type="ECO:0000313" key="4">
    <source>
        <dbReference type="Proteomes" id="UP000291832"/>
    </source>
</evidence>
<dbReference type="OrthoDB" id="9812829at2"/>
<dbReference type="Pfam" id="PF14262">
    <property type="entry name" value="Cthe_2159"/>
    <property type="match status" value="1"/>
</dbReference>
<keyword evidence="2" id="KW-0732">Signal</keyword>
<feature type="signal peptide" evidence="2">
    <location>
        <begin position="1"/>
        <end position="27"/>
    </location>
</feature>
<dbReference type="InterPro" id="IPR025584">
    <property type="entry name" value="Cthe_2159"/>
</dbReference>
<feature type="region of interest" description="Disordered" evidence="1">
    <location>
        <begin position="535"/>
        <end position="562"/>
    </location>
</feature>
<dbReference type="PROSITE" id="PS51257">
    <property type="entry name" value="PROKAR_LIPOPROTEIN"/>
    <property type="match status" value="1"/>
</dbReference>
<name>A0A4Q7U139_9MICO</name>
<evidence type="ECO:0000313" key="3">
    <source>
        <dbReference type="EMBL" id="RZT67075.1"/>
    </source>
</evidence>
<feature type="compositionally biased region" description="Gly residues" evidence="1">
    <location>
        <begin position="551"/>
        <end position="562"/>
    </location>
</feature>
<comment type="caution">
    <text evidence="3">The sequence shown here is derived from an EMBL/GenBank/DDBJ whole genome shotgun (WGS) entry which is preliminary data.</text>
</comment>
<evidence type="ECO:0000256" key="2">
    <source>
        <dbReference type="SAM" id="SignalP"/>
    </source>
</evidence>
<feature type="chain" id="PRO_5039246348" evidence="2">
    <location>
        <begin position="28"/>
        <end position="562"/>
    </location>
</feature>
<feature type="compositionally biased region" description="Low complexity" evidence="1">
    <location>
        <begin position="348"/>
        <end position="383"/>
    </location>
</feature>
<sequence>MKRQVLPFIAIALSGALLTGCAATSQAGATAAAPDATTTASLSAFTGDLSPDEVLAANADYTTVNPDEWDEADAVDVKLSGTGATSDAAAVSSAGGVVTISAAGVYRLSGQLDGQIVVAAPDDALVVLILDGATIASTAGAGIDVQTADDVAIALAAGSSNTVSDAASYAEDAEANAAIYADTDLTISGEGALTVRGNGNDGITSKDDLVVLSGAVTVTAADHAVRGKDALVVEGGTLTLTATSGDGLKSDQDDDETRGYILVSGGTIDITAGDDGVQAQTDTVITGGELTVDAVDDGVKGESVLSVGGGTVTVTASTEAMEAANIGLFGGTIDLTASDDGINASGNAATTGDGAADGAGTAQPDPAAQPSGAGAQSAPSAPDGPGGAGGPGGGMGGGGMADTGERLEISGGTITVDAEGDGLDSNGSLLVTGGDVTVYGPTTGGNGALDSNGGITVTGGTIVAFGAGDMEETPGSDSTQGWAMVSAQIAAGQRVTLADADGAEVVTATARKTAGSVVLVAPEIIAGDTYTLSSDGQDLGTATAGEAAAGQMGGGGGFPPAG</sequence>
<feature type="compositionally biased region" description="Low complexity" evidence="1">
    <location>
        <begin position="540"/>
        <end position="550"/>
    </location>
</feature>
<gene>
    <name evidence="3" type="ORF">EV139_1207</name>
</gene>
<dbReference type="AlphaFoldDB" id="A0A4Q7U139"/>
<dbReference type="EMBL" id="SHKI01000003">
    <property type="protein sequence ID" value="RZT67075.1"/>
    <property type="molecule type" value="Genomic_DNA"/>
</dbReference>
<dbReference type="RefSeq" id="WP_130453389.1">
    <property type="nucleotide sequence ID" value="NZ_QYAG01000001.1"/>
</dbReference>
<proteinExistence type="predicted"/>
<feature type="compositionally biased region" description="Gly residues" evidence="1">
    <location>
        <begin position="384"/>
        <end position="401"/>
    </location>
</feature>